<evidence type="ECO:0000313" key="1">
    <source>
        <dbReference type="EMBL" id="RUS23923.1"/>
    </source>
</evidence>
<comment type="caution">
    <text evidence="1">The sequence shown here is derived from an EMBL/GenBank/DDBJ whole genome shotgun (WGS) entry which is preliminary data.</text>
</comment>
<evidence type="ECO:0000313" key="2">
    <source>
        <dbReference type="Proteomes" id="UP000274822"/>
    </source>
</evidence>
<accession>A0A433Q274</accession>
<dbReference type="AlphaFoldDB" id="A0A433Q274"/>
<protein>
    <submittedName>
        <fullName evidence="1">Uncharacterized protein</fullName>
    </submittedName>
</protein>
<dbReference type="EMBL" id="RBNJ01018013">
    <property type="protein sequence ID" value="RUS23923.1"/>
    <property type="molecule type" value="Genomic_DNA"/>
</dbReference>
<proteinExistence type="predicted"/>
<name>A0A433Q274_9FUNG</name>
<keyword evidence="2" id="KW-1185">Reference proteome</keyword>
<dbReference type="Proteomes" id="UP000274822">
    <property type="component" value="Unassembled WGS sequence"/>
</dbReference>
<sequence>MKSYAQELPDVAPTRSIQRYPWIGSRNGLHLVARHHMMLDVMTWSSGTGFSWCLLRKDFLLPGGLQQCIERAHDGGGRLFLRDIGANRCPPPLCLQKGSRR</sequence>
<organism evidence="1 2">
    <name type="scientific">Jimgerdemannia flammicorona</name>
    <dbReference type="NCBI Taxonomy" id="994334"/>
    <lineage>
        <taxon>Eukaryota</taxon>
        <taxon>Fungi</taxon>
        <taxon>Fungi incertae sedis</taxon>
        <taxon>Mucoromycota</taxon>
        <taxon>Mucoromycotina</taxon>
        <taxon>Endogonomycetes</taxon>
        <taxon>Endogonales</taxon>
        <taxon>Endogonaceae</taxon>
        <taxon>Jimgerdemannia</taxon>
    </lineage>
</organism>
<reference evidence="1 2" key="1">
    <citation type="journal article" date="2018" name="New Phytol.">
        <title>Phylogenomics of Endogonaceae and evolution of mycorrhizas within Mucoromycota.</title>
        <authorList>
            <person name="Chang Y."/>
            <person name="Desiro A."/>
            <person name="Na H."/>
            <person name="Sandor L."/>
            <person name="Lipzen A."/>
            <person name="Clum A."/>
            <person name="Barry K."/>
            <person name="Grigoriev I.V."/>
            <person name="Martin F.M."/>
            <person name="Stajich J.E."/>
            <person name="Smith M.E."/>
            <person name="Bonito G."/>
            <person name="Spatafora J.W."/>
        </authorList>
    </citation>
    <scope>NUCLEOTIDE SEQUENCE [LARGE SCALE GENOMIC DNA]</scope>
    <source>
        <strain evidence="1 2">AD002</strain>
    </source>
</reference>
<gene>
    <name evidence="1" type="ORF">BC938DRAFT_474408</name>
</gene>